<feature type="non-terminal residue" evidence="1">
    <location>
        <position position="137"/>
    </location>
</feature>
<dbReference type="OrthoDB" id="9976063at2759"/>
<reference evidence="1" key="1">
    <citation type="submission" date="2022-03" db="EMBL/GenBank/DDBJ databases">
        <authorList>
            <person name="Lindestad O."/>
        </authorList>
    </citation>
    <scope>NUCLEOTIDE SEQUENCE</scope>
</reference>
<evidence type="ECO:0000313" key="1">
    <source>
        <dbReference type="EMBL" id="CAH2226414.1"/>
    </source>
</evidence>
<protein>
    <submittedName>
        <fullName evidence="1">Jg25908 protein</fullName>
    </submittedName>
</protein>
<keyword evidence="2" id="KW-1185">Reference proteome</keyword>
<accession>A0A8S4R0I2</accession>
<organism evidence="1 2">
    <name type="scientific">Pararge aegeria aegeria</name>
    <dbReference type="NCBI Taxonomy" id="348720"/>
    <lineage>
        <taxon>Eukaryota</taxon>
        <taxon>Metazoa</taxon>
        <taxon>Ecdysozoa</taxon>
        <taxon>Arthropoda</taxon>
        <taxon>Hexapoda</taxon>
        <taxon>Insecta</taxon>
        <taxon>Pterygota</taxon>
        <taxon>Neoptera</taxon>
        <taxon>Endopterygota</taxon>
        <taxon>Lepidoptera</taxon>
        <taxon>Glossata</taxon>
        <taxon>Ditrysia</taxon>
        <taxon>Papilionoidea</taxon>
        <taxon>Nymphalidae</taxon>
        <taxon>Satyrinae</taxon>
        <taxon>Satyrini</taxon>
        <taxon>Parargina</taxon>
        <taxon>Pararge</taxon>
    </lineage>
</organism>
<name>A0A8S4R0I2_9NEOP</name>
<dbReference type="EMBL" id="CAKXAJ010021269">
    <property type="protein sequence ID" value="CAH2226414.1"/>
    <property type="molecule type" value="Genomic_DNA"/>
</dbReference>
<proteinExistence type="predicted"/>
<dbReference type="AlphaFoldDB" id="A0A8S4R0I2"/>
<comment type="caution">
    <text evidence="1">The sequence shown here is derived from an EMBL/GenBank/DDBJ whole genome shotgun (WGS) entry which is preliminary data.</text>
</comment>
<evidence type="ECO:0000313" key="2">
    <source>
        <dbReference type="Proteomes" id="UP000838756"/>
    </source>
</evidence>
<gene>
    <name evidence="1" type="primary">jg25908</name>
    <name evidence="1" type="ORF">PAEG_LOCUS7120</name>
</gene>
<dbReference type="Proteomes" id="UP000838756">
    <property type="component" value="Unassembled WGS sequence"/>
</dbReference>
<sequence length="137" mass="15278">FRARLHVVCITDKLTGELKCDGWPDVKVALAPVGPLRPNADESELQQLISDIVVSALRNTHLYFNFAHYPTCPRLRRYVPEAGPRLPLHYDSMLHSDRQNMYTSTPNSTAGCVQLLGEKRLLVKIVSAKDIGGKHGT</sequence>